<feature type="transmembrane region" description="Helical" evidence="1">
    <location>
        <begin position="53"/>
        <end position="78"/>
    </location>
</feature>
<accession>E7QR07</accession>
<reference evidence="5" key="2">
    <citation type="submission" date="2016-11" db="EMBL/GenBank/DDBJ databases">
        <authorList>
            <person name="Varghese N."/>
            <person name="Submissions S."/>
        </authorList>
    </citation>
    <scope>NUCLEOTIDE SEQUENCE [LARGE SCALE GENOMIC DNA]</scope>
    <source>
        <strain evidence="5">DX253</strain>
    </source>
</reference>
<organism evidence="2 4">
    <name type="scientific">Haladaptatus paucihalophilus DX253</name>
    <dbReference type="NCBI Taxonomy" id="797209"/>
    <lineage>
        <taxon>Archaea</taxon>
        <taxon>Methanobacteriati</taxon>
        <taxon>Methanobacteriota</taxon>
        <taxon>Stenosarchaea group</taxon>
        <taxon>Halobacteria</taxon>
        <taxon>Halobacteriales</taxon>
        <taxon>Haladaptataceae</taxon>
        <taxon>Haladaptatus</taxon>
    </lineage>
</organism>
<dbReference type="Proteomes" id="UP000184203">
    <property type="component" value="Unassembled WGS sequence"/>
</dbReference>
<dbReference type="STRING" id="797209.GCA_000376445_01339"/>
<dbReference type="AlphaFoldDB" id="E7QR07"/>
<dbReference type="Proteomes" id="UP000003751">
    <property type="component" value="Unassembled WGS sequence"/>
</dbReference>
<evidence type="ECO:0000313" key="2">
    <source>
        <dbReference type="EMBL" id="EFW93421.1"/>
    </source>
</evidence>
<proteinExistence type="predicted"/>
<evidence type="ECO:0000313" key="4">
    <source>
        <dbReference type="Proteomes" id="UP000003751"/>
    </source>
</evidence>
<dbReference type="PATRIC" id="fig|797209.4.peg.1222"/>
<keyword evidence="1" id="KW-0812">Transmembrane</keyword>
<dbReference type="EMBL" id="FRAN01000002">
    <property type="protein sequence ID" value="SHK54201.1"/>
    <property type="molecule type" value="Genomic_DNA"/>
</dbReference>
<gene>
    <name evidence="3" type="ORF">SAMN05444342_1610</name>
    <name evidence="2" type="ORF">ZOD2009_06137</name>
</gene>
<evidence type="ECO:0000313" key="5">
    <source>
        <dbReference type="Proteomes" id="UP000184203"/>
    </source>
</evidence>
<sequence>METKTVRGAGLLVRAAQTLVAYVLFRLTAPFAGDAVYGTLSALGLDVFVTGSLRFLPILPVLVISFGVPFCCFACWYYRRS</sequence>
<evidence type="ECO:0000313" key="3">
    <source>
        <dbReference type="EMBL" id="SHK54201.1"/>
    </source>
</evidence>
<name>E7QR07_HALPU</name>
<dbReference type="RefSeq" id="WP_007978007.1">
    <property type="nucleotide sequence ID" value="NZ_AEMG01000004.1"/>
</dbReference>
<feature type="transmembrane region" description="Helical" evidence="1">
    <location>
        <begin position="12"/>
        <end position="33"/>
    </location>
</feature>
<dbReference type="EMBL" id="AEMG01000004">
    <property type="protein sequence ID" value="EFW93421.1"/>
    <property type="molecule type" value="Genomic_DNA"/>
</dbReference>
<evidence type="ECO:0000256" key="1">
    <source>
        <dbReference type="SAM" id="Phobius"/>
    </source>
</evidence>
<reference evidence="2 4" key="1">
    <citation type="journal article" date="2014" name="ISME J.">
        <title>Trehalose/2-sulfotrehalose biosynthesis and glycine-betaine uptake are widely spread mechanisms for osmoadaptation in the Halobacteriales.</title>
        <authorList>
            <person name="Youssef N.H."/>
            <person name="Savage-Ashlock K.N."/>
            <person name="McCully A.L."/>
            <person name="Luedtke B."/>
            <person name="Shaw E.I."/>
            <person name="Hoff W.D."/>
            <person name="Elshahed M.S."/>
        </authorList>
    </citation>
    <scope>NUCLEOTIDE SEQUENCE [LARGE SCALE GENOMIC DNA]</scope>
    <source>
        <strain evidence="2 4">DX253</strain>
    </source>
</reference>
<keyword evidence="5" id="KW-1185">Reference proteome</keyword>
<reference evidence="3" key="3">
    <citation type="submission" date="2016-11" db="EMBL/GenBank/DDBJ databases">
        <authorList>
            <person name="Jaros S."/>
            <person name="Januszkiewicz K."/>
            <person name="Wedrychowicz H."/>
        </authorList>
    </citation>
    <scope>NUCLEOTIDE SEQUENCE [LARGE SCALE GENOMIC DNA]</scope>
    <source>
        <strain evidence="3">DX253</strain>
    </source>
</reference>
<keyword evidence="1" id="KW-1133">Transmembrane helix</keyword>
<protein>
    <submittedName>
        <fullName evidence="2">Uncharacterized protein</fullName>
    </submittedName>
</protein>
<keyword evidence="1" id="KW-0472">Membrane</keyword>